<sequence>MTKKVRKAGITGVGYYVPKNILTNYDLEEMLETSDKWIKSRTGIEERRIADDNEATSDLAFKAAKKALSDAELDAEDLDLILVATMTPDMLFPATACLLQDRLNATEAAAFDLEAACSGFAYGLSVASQFIASRAYDNILVIGAETISKILDWNNRNTCILFGDGAGAAVVQPVESGGILGSILGADGSDSDLLKMPAGGSKRPVSQKTIENDLHYLEMDGNAVFKFAVRIVAKAALQVLKELGLTAEDIDFFIPHQANIRIIDAAAKRLNLNEQEVFINLDKYGNTSAASIPIALAEAVQADKIDKGDKILFVGFGAGLTWGANVIEWSY</sequence>
<dbReference type="Pfam" id="PF08541">
    <property type="entry name" value="ACP_syn_III_C"/>
    <property type="match status" value="1"/>
</dbReference>
<comment type="function">
    <text evidence="14">Catalyzes the condensation reaction of fatty acid synthesis by the addition to an acyl acceptor of two carbons from malonyl-ACP. Catalyzes the first condensation reaction which initiates fatty acid synthesis and may therefore play a role in governing the total rate of fatty acid production. Possesses both acetoacetyl-ACP synthase and acetyl transacylase activities. Its substrate specificity determines the biosynthesis of branched-chain and/or straight-chain of fatty acids.</text>
</comment>
<dbReference type="InterPro" id="IPR016039">
    <property type="entry name" value="Thiolase-like"/>
</dbReference>
<feature type="region of interest" description="ACP-binding" evidence="14">
    <location>
        <begin position="257"/>
        <end position="261"/>
    </location>
</feature>
<evidence type="ECO:0000256" key="12">
    <source>
        <dbReference type="ARBA" id="ARBA00052467"/>
    </source>
</evidence>
<reference evidence="17 18" key="1">
    <citation type="journal article" date="2010" name="Stand. Genomic Sci.">
        <title>Complete genome sequence of Acetohalobium arabaticum type strain (Z-7288).</title>
        <authorList>
            <person name="Sikorski J."/>
            <person name="Lapidus A."/>
            <person name="Chertkov O."/>
            <person name="Lucas S."/>
            <person name="Copeland A."/>
            <person name="Glavina Del Rio T."/>
            <person name="Nolan M."/>
            <person name="Tice H."/>
            <person name="Cheng J.F."/>
            <person name="Han C."/>
            <person name="Brambilla E."/>
            <person name="Pitluck S."/>
            <person name="Liolios K."/>
            <person name="Ivanova N."/>
            <person name="Mavromatis K."/>
            <person name="Mikhailova N."/>
            <person name="Pati A."/>
            <person name="Bruce D."/>
            <person name="Detter C."/>
            <person name="Tapia R."/>
            <person name="Goodwin L."/>
            <person name="Chen A."/>
            <person name="Palaniappan K."/>
            <person name="Land M."/>
            <person name="Hauser L."/>
            <person name="Chang Y.J."/>
            <person name="Jeffries C.D."/>
            <person name="Rohde M."/>
            <person name="Goker M."/>
            <person name="Spring S."/>
            <person name="Woyke T."/>
            <person name="Bristow J."/>
            <person name="Eisen J.A."/>
            <person name="Markowitz V."/>
            <person name="Hugenholtz P."/>
            <person name="Kyrpides N.C."/>
            <person name="Klenk H.P."/>
        </authorList>
    </citation>
    <scope>NUCLEOTIDE SEQUENCE [LARGE SCALE GENOMIC DNA]</scope>
    <source>
        <strain evidence="18">ATCC 49924 / DSM 5501 / Z-7288</strain>
    </source>
</reference>
<keyword evidence="7 14" id="KW-0275">Fatty acid biosynthesis</keyword>
<keyword evidence="9 14" id="KW-0012">Acyltransferase</keyword>
<keyword evidence="3 14" id="KW-0444">Lipid biosynthesis</keyword>
<dbReference type="AlphaFoldDB" id="D9QR53"/>
<evidence type="ECO:0000256" key="10">
    <source>
        <dbReference type="ARBA" id="ARBA00051096"/>
    </source>
</evidence>
<dbReference type="PANTHER" id="PTHR43091">
    <property type="entry name" value="3-OXOACYL-[ACYL-CARRIER-PROTEIN] SYNTHASE"/>
    <property type="match status" value="1"/>
</dbReference>
<dbReference type="NCBIfam" id="NF006829">
    <property type="entry name" value="PRK09352.1"/>
    <property type="match status" value="1"/>
</dbReference>
<dbReference type="NCBIfam" id="TIGR00747">
    <property type="entry name" value="fabH"/>
    <property type="match status" value="1"/>
</dbReference>
<evidence type="ECO:0000256" key="6">
    <source>
        <dbReference type="ARBA" id="ARBA00023098"/>
    </source>
</evidence>
<comment type="subunit">
    <text evidence="14">Homodimer.</text>
</comment>
<evidence type="ECO:0000313" key="17">
    <source>
        <dbReference type="EMBL" id="ADL12994.1"/>
    </source>
</evidence>
<evidence type="ECO:0000256" key="7">
    <source>
        <dbReference type="ARBA" id="ARBA00023160"/>
    </source>
</evidence>
<evidence type="ECO:0000313" key="18">
    <source>
        <dbReference type="Proteomes" id="UP000001661"/>
    </source>
</evidence>
<dbReference type="UniPathway" id="UPA00094"/>
<feature type="active site" evidence="14">
    <location>
        <position position="117"/>
    </location>
</feature>
<dbReference type="GO" id="GO:0004315">
    <property type="term" value="F:3-oxoacyl-[acyl-carrier-protein] synthase activity"/>
    <property type="evidence" value="ECO:0007669"/>
    <property type="project" value="InterPro"/>
</dbReference>
<feature type="active site" evidence="14">
    <location>
        <position position="286"/>
    </location>
</feature>
<feature type="domain" description="Beta-ketoacyl-[acyl-carrier-protein] synthase III C-terminal" evidence="15">
    <location>
        <begin position="240"/>
        <end position="329"/>
    </location>
</feature>
<evidence type="ECO:0000256" key="1">
    <source>
        <dbReference type="ARBA" id="ARBA00005194"/>
    </source>
</evidence>
<keyword evidence="4 14" id="KW-0808">Transferase</keyword>
<comment type="pathway">
    <text evidence="1 14">Lipid metabolism; fatty acid biosynthesis.</text>
</comment>
<keyword evidence="6 14" id="KW-0443">Lipid metabolism</keyword>
<evidence type="ECO:0000256" key="11">
    <source>
        <dbReference type="ARBA" id="ARBA00052407"/>
    </source>
</evidence>
<comment type="catalytic activity">
    <reaction evidence="12">
        <text>2-methylpropanoyl-CoA + malonyl-[ACP] + H(+) = 4-methyl-3-oxopentanoyl-[ACP] + CO2 + CoA</text>
        <dbReference type="Rhea" id="RHEA:42268"/>
        <dbReference type="Rhea" id="RHEA-COMP:9623"/>
        <dbReference type="Rhea" id="RHEA-COMP:9940"/>
        <dbReference type="ChEBI" id="CHEBI:15378"/>
        <dbReference type="ChEBI" id="CHEBI:16526"/>
        <dbReference type="ChEBI" id="CHEBI:57287"/>
        <dbReference type="ChEBI" id="CHEBI:57338"/>
        <dbReference type="ChEBI" id="CHEBI:78449"/>
        <dbReference type="ChEBI" id="CHEBI:78820"/>
        <dbReference type="EC" id="2.3.1.300"/>
    </reaction>
    <physiologicalReaction direction="left-to-right" evidence="12">
        <dbReference type="Rhea" id="RHEA:42269"/>
    </physiologicalReaction>
</comment>
<comment type="domain">
    <text evidence="14">The last Arg residue of the ACP-binding site is essential for the weak association between ACP/AcpP and FabH.</text>
</comment>
<evidence type="ECO:0000259" key="15">
    <source>
        <dbReference type="Pfam" id="PF08541"/>
    </source>
</evidence>
<evidence type="ECO:0000256" key="14">
    <source>
        <dbReference type="HAMAP-Rule" id="MF_01815"/>
    </source>
</evidence>
<evidence type="ECO:0000256" key="8">
    <source>
        <dbReference type="ARBA" id="ARBA00023268"/>
    </source>
</evidence>
<comment type="similarity">
    <text evidence="2 14">Belongs to the thiolase-like superfamily. FabH family.</text>
</comment>
<dbReference type="InterPro" id="IPR013751">
    <property type="entry name" value="ACP_syn_III_N"/>
</dbReference>
<comment type="catalytic activity">
    <reaction evidence="13">
        <text>3-methylbutanoyl-CoA + malonyl-[ACP] + H(+) = 5-methyl-3-oxohexanoyl-[ACP] + CO2 + CoA</text>
        <dbReference type="Rhea" id="RHEA:42272"/>
        <dbReference type="Rhea" id="RHEA-COMP:9623"/>
        <dbReference type="Rhea" id="RHEA-COMP:9941"/>
        <dbReference type="ChEBI" id="CHEBI:15378"/>
        <dbReference type="ChEBI" id="CHEBI:16526"/>
        <dbReference type="ChEBI" id="CHEBI:57287"/>
        <dbReference type="ChEBI" id="CHEBI:57345"/>
        <dbReference type="ChEBI" id="CHEBI:78449"/>
        <dbReference type="ChEBI" id="CHEBI:78822"/>
        <dbReference type="EC" id="2.3.1.300"/>
    </reaction>
    <physiologicalReaction direction="left-to-right" evidence="13">
        <dbReference type="Rhea" id="RHEA:42273"/>
    </physiologicalReaction>
</comment>
<dbReference type="HOGENOM" id="CLU_039592_3_1_9"/>
<dbReference type="Proteomes" id="UP000001661">
    <property type="component" value="Chromosome"/>
</dbReference>
<dbReference type="EC" id="2.3.1.180" evidence="14"/>
<dbReference type="GO" id="GO:0033818">
    <property type="term" value="F:beta-ketoacyl-acyl-carrier-protein synthase III activity"/>
    <property type="evidence" value="ECO:0007669"/>
    <property type="project" value="UniProtKB-UniRule"/>
</dbReference>
<keyword evidence="8 14" id="KW-0511">Multifunctional enzyme</keyword>
<dbReference type="SUPFAM" id="SSF53901">
    <property type="entry name" value="Thiolase-like"/>
    <property type="match status" value="1"/>
</dbReference>
<dbReference type="CDD" id="cd00830">
    <property type="entry name" value="KAS_III"/>
    <property type="match status" value="1"/>
</dbReference>
<dbReference type="Gene3D" id="3.40.47.10">
    <property type="match status" value="1"/>
</dbReference>
<evidence type="ECO:0000256" key="9">
    <source>
        <dbReference type="ARBA" id="ARBA00023315"/>
    </source>
</evidence>
<dbReference type="PANTHER" id="PTHR43091:SF1">
    <property type="entry name" value="BETA-KETOACYL-[ACYL-CARRIER-PROTEIN] SYNTHASE III, CHLOROPLASTIC"/>
    <property type="match status" value="1"/>
</dbReference>
<dbReference type="KEGG" id="aar:Acear_1484"/>
<feature type="domain" description="Beta-ketoacyl-[acyl-carrier-protein] synthase III N-terminal" evidence="16">
    <location>
        <begin position="111"/>
        <end position="188"/>
    </location>
</feature>
<evidence type="ECO:0000256" key="2">
    <source>
        <dbReference type="ARBA" id="ARBA00008642"/>
    </source>
</evidence>
<dbReference type="OrthoDB" id="9815506at2"/>
<keyword evidence="18" id="KW-1185">Reference proteome</keyword>
<dbReference type="InterPro" id="IPR004655">
    <property type="entry name" value="FabH"/>
</dbReference>
<dbReference type="STRING" id="574087.Acear_1484"/>
<comment type="catalytic activity">
    <reaction evidence="10">
        <text>malonyl-[ACP] + acetyl-CoA + H(+) = 3-oxobutanoyl-[ACP] + CO2 + CoA</text>
        <dbReference type="Rhea" id="RHEA:12080"/>
        <dbReference type="Rhea" id="RHEA-COMP:9623"/>
        <dbReference type="Rhea" id="RHEA-COMP:9625"/>
        <dbReference type="ChEBI" id="CHEBI:15378"/>
        <dbReference type="ChEBI" id="CHEBI:16526"/>
        <dbReference type="ChEBI" id="CHEBI:57287"/>
        <dbReference type="ChEBI" id="CHEBI:57288"/>
        <dbReference type="ChEBI" id="CHEBI:78449"/>
        <dbReference type="ChEBI" id="CHEBI:78450"/>
        <dbReference type="EC" id="2.3.1.180"/>
    </reaction>
    <physiologicalReaction direction="left-to-right" evidence="10">
        <dbReference type="Rhea" id="RHEA:12081"/>
    </physiologicalReaction>
</comment>
<feature type="active site" evidence="14">
    <location>
        <position position="256"/>
    </location>
</feature>
<comment type="catalytic activity">
    <reaction evidence="11">
        <text>(2S)-2-methylbutanoyl-CoA + malonyl-[ACP] + H(+) = (4S)-4-methyl-3-oxohexanoyl-[ACP] + CO2 + CoA</text>
        <dbReference type="Rhea" id="RHEA:42276"/>
        <dbReference type="Rhea" id="RHEA-COMP:9623"/>
        <dbReference type="Rhea" id="RHEA-COMP:17148"/>
        <dbReference type="ChEBI" id="CHEBI:15378"/>
        <dbReference type="ChEBI" id="CHEBI:16526"/>
        <dbReference type="ChEBI" id="CHEBI:57287"/>
        <dbReference type="ChEBI" id="CHEBI:78449"/>
        <dbReference type="ChEBI" id="CHEBI:88166"/>
        <dbReference type="ChEBI" id="CHEBI:167462"/>
        <dbReference type="EC" id="2.3.1.300"/>
    </reaction>
    <physiologicalReaction direction="left-to-right" evidence="11">
        <dbReference type="Rhea" id="RHEA:42277"/>
    </physiologicalReaction>
</comment>
<keyword evidence="5 14" id="KW-0276">Fatty acid metabolism</keyword>
<dbReference type="Pfam" id="PF08545">
    <property type="entry name" value="ACP_syn_III"/>
    <property type="match status" value="1"/>
</dbReference>
<name>D9QR53_ACEAZ</name>
<dbReference type="GO" id="GO:0005737">
    <property type="term" value="C:cytoplasm"/>
    <property type="evidence" value="ECO:0007669"/>
    <property type="project" value="UniProtKB-SubCell"/>
</dbReference>
<evidence type="ECO:0000259" key="16">
    <source>
        <dbReference type="Pfam" id="PF08545"/>
    </source>
</evidence>
<evidence type="ECO:0000256" key="5">
    <source>
        <dbReference type="ARBA" id="ARBA00022832"/>
    </source>
</evidence>
<dbReference type="RefSeq" id="WP_013278439.1">
    <property type="nucleotide sequence ID" value="NC_014378.1"/>
</dbReference>
<keyword evidence="14" id="KW-0963">Cytoplasm</keyword>
<dbReference type="EMBL" id="CP002105">
    <property type="protein sequence ID" value="ADL12994.1"/>
    <property type="molecule type" value="Genomic_DNA"/>
</dbReference>
<dbReference type="InterPro" id="IPR013747">
    <property type="entry name" value="ACP_syn_III_C"/>
</dbReference>
<organism evidence="17 18">
    <name type="scientific">Acetohalobium arabaticum (strain ATCC 49924 / DSM 5501 / Z-7288)</name>
    <dbReference type="NCBI Taxonomy" id="574087"/>
    <lineage>
        <taxon>Bacteria</taxon>
        <taxon>Bacillati</taxon>
        <taxon>Bacillota</taxon>
        <taxon>Clostridia</taxon>
        <taxon>Halanaerobiales</taxon>
        <taxon>Halobacteroidaceae</taxon>
        <taxon>Acetohalobium</taxon>
    </lineage>
</organism>
<dbReference type="GO" id="GO:0006633">
    <property type="term" value="P:fatty acid biosynthetic process"/>
    <property type="evidence" value="ECO:0007669"/>
    <property type="project" value="UniProtKB-UniRule"/>
</dbReference>
<accession>D9QR53</accession>
<evidence type="ECO:0000256" key="3">
    <source>
        <dbReference type="ARBA" id="ARBA00022516"/>
    </source>
</evidence>
<evidence type="ECO:0000256" key="13">
    <source>
        <dbReference type="ARBA" id="ARBA00052985"/>
    </source>
</evidence>
<dbReference type="FunFam" id="3.40.47.10:FF:000004">
    <property type="entry name" value="3-oxoacyl-[acyl-carrier-protein] synthase 3"/>
    <property type="match status" value="1"/>
</dbReference>
<dbReference type="eggNOG" id="COG0332">
    <property type="taxonomic scope" value="Bacteria"/>
</dbReference>
<proteinExistence type="inferred from homology"/>
<evidence type="ECO:0000256" key="4">
    <source>
        <dbReference type="ARBA" id="ARBA00022679"/>
    </source>
</evidence>
<dbReference type="HAMAP" id="MF_01815">
    <property type="entry name" value="FabH"/>
    <property type="match status" value="1"/>
</dbReference>
<protein>
    <recommendedName>
        <fullName evidence="14">Beta-ketoacyl-[acyl-carrier-protein] synthase III</fullName>
        <shortName evidence="14">Beta-ketoacyl-ACP synthase III</shortName>
        <shortName evidence="14">KAS III</shortName>
        <ecNumber evidence="14">2.3.1.180</ecNumber>
    </recommendedName>
    <alternativeName>
        <fullName evidence="14">3-oxoacyl-[acyl-carrier-protein] synthase 3</fullName>
    </alternativeName>
    <alternativeName>
        <fullName evidence="14">3-oxoacyl-[acyl-carrier-protein] synthase III</fullName>
    </alternativeName>
</protein>
<comment type="subcellular location">
    <subcellularLocation>
        <location evidence="14">Cytoplasm</location>
    </subcellularLocation>
</comment>
<gene>
    <name evidence="14" type="primary">fabH</name>
    <name evidence="17" type="ordered locus">Acear_1484</name>
</gene>